<name>A0A2W1LGP9_9BACL</name>
<dbReference type="AlphaFoldDB" id="A0A2W1LGP9"/>
<sequence>MKQIAVNTGFSQSSYFAACLGRIEGMTPQQFRTIHKLDQTACKACVQWLYIMYAIPLNQRLP</sequence>
<organism evidence="4 5">
    <name type="scientific">Paenibacillus sambharensis</name>
    <dbReference type="NCBI Taxonomy" id="1803190"/>
    <lineage>
        <taxon>Bacteria</taxon>
        <taxon>Bacillati</taxon>
        <taxon>Bacillota</taxon>
        <taxon>Bacilli</taxon>
        <taxon>Bacillales</taxon>
        <taxon>Paenibacillaceae</taxon>
        <taxon>Paenibacillus</taxon>
    </lineage>
</organism>
<dbReference type="InterPro" id="IPR009057">
    <property type="entry name" value="Homeodomain-like_sf"/>
</dbReference>
<evidence type="ECO:0000259" key="3">
    <source>
        <dbReference type="PROSITE" id="PS01124"/>
    </source>
</evidence>
<keyword evidence="2" id="KW-0804">Transcription</keyword>
<dbReference type="Pfam" id="PF00165">
    <property type="entry name" value="HTH_AraC"/>
    <property type="match status" value="1"/>
</dbReference>
<protein>
    <recommendedName>
        <fullName evidence="3">HTH araC/xylS-type domain-containing protein</fullName>
    </recommendedName>
</protein>
<dbReference type="SUPFAM" id="SSF46689">
    <property type="entry name" value="Homeodomain-like"/>
    <property type="match status" value="1"/>
</dbReference>
<dbReference type="Gene3D" id="1.10.10.60">
    <property type="entry name" value="Homeodomain-like"/>
    <property type="match status" value="1"/>
</dbReference>
<dbReference type="PROSITE" id="PS01124">
    <property type="entry name" value="HTH_ARAC_FAMILY_2"/>
    <property type="match status" value="1"/>
</dbReference>
<dbReference type="EMBL" id="QKRB01000054">
    <property type="protein sequence ID" value="PZD94222.1"/>
    <property type="molecule type" value="Genomic_DNA"/>
</dbReference>
<proteinExistence type="predicted"/>
<dbReference type="OrthoDB" id="9813413at2"/>
<dbReference type="GO" id="GO:0043565">
    <property type="term" value="F:sequence-specific DNA binding"/>
    <property type="evidence" value="ECO:0007669"/>
    <property type="project" value="InterPro"/>
</dbReference>
<dbReference type="Proteomes" id="UP000249522">
    <property type="component" value="Unassembled WGS sequence"/>
</dbReference>
<evidence type="ECO:0000256" key="1">
    <source>
        <dbReference type="ARBA" id="ARBA00023015"/>
    </source>
</evidence>
<accession>A0A2W1LGP9</accession>
<evidence type="ECO:0000256" key="2">
    <source>
        <dbReference type="ARBA" id="ARBA00023163"/>
    </source>
</evidence>
<comment type="caution">
    <text evidence="4">The sequence shown here is derived from an EMBL/GenBank/DDBJ whole genome shotgun (WGS) entry which is preliminary data.</text>
</comment>
<evidence type="ECO:0000313" key="5">
    <source>
        <dbReference type="Proteomes" id="UP000249522"/>
    </source>
</evidence>
<keyword evidence="5" id="KW-1185">Reference proteome</keyword>
<gene>
    <name evidence="4" type="ORF">DNH61_19980</name>
</gene>
<keyword evidence="1" id="KW-0805">Transcription regulation</keyword>
<dbReference type="RefSeq" id="WP_111148585.1">
    <property type="nucleotide sequence ID" value="NZ_QKRB01000054.1"/>
</dbReference>
<evidence type="ECO:0000313" key="4">
    <source>
        <dbReference type="EMBL" id="PZD94222.1"/>
    </source>
</evidence>
<feature type="domain" description="HTH araC/xylS-type" evidence="3">
    <location>
        <begin position="1"/>
        <end position="34"/>
    </location>
</feature>
<dbReference type="InterPro" id="IPR018060">
    <property type="entry name" value="HTH_AraC"/>
</dbReference>
<dbReference type="GO" id="GO:0003700">
    <property type="term" value="F:DNA-binding transcription factor activity"/>
    <property type="evidence" value="ECO:0007669"/>
    <property type="project" value="InterPro"/>
</dbReference>
<reference evidence="4 5" key="1">
    <citation type="submission" date="2018-06" db="EMBL/GenBank/DDBJ databases">
        <title>Paenibacillus imtechensis sp. nov.</title>
        <authorList>
            <person name="Pinnaka A.K."/>
            <person name="Singh H."/>
            <person name="Kaur M."/>
        </authorList>
    </citation>
    <scope>NUCLEOTIDE SEQUENCE [LARGE SCALE GENOMIC DNA]</scope>
    <source>
        <strain evidence="4 5">SMB1</strain>
    </source>
</reference>